<keyword evidence="1" id="KW-0812">Transmembrane</keyword>
<name>A0A9P1E0J0_CUSEU</name>
<accession>A0A9P1E0J0</accession>
<reference evidence="2" key="1">
    <citation type="submission" date="2022-07" db="EMBL/GenBank/DDBJ databases">
        <authorList>
            <person name="Macas J."/>
            <person name="Novak P."/>
            <person name="Neumann P."/>
        </authorList>
    </citation>
    <scope>NUCLEOTIDE SEQUENCE</scope>
</reference>
<feature type="non-terminal residue" evidence="2">
    <location>
        <position position="101"/>
    </location>
</feature>
<evidence type="ECO:0000313" key="2">
    <source>
        <dbReference type="EMBL" id="CAH9071075.1"/>
    </source>
</evidence>
<dbReference type="Proteomes" id="UP001152484">
    <property type="component" value="Unassembled WGS sequence"/>
</dbReference>
<dbReference type="EMBL" id="CAMAPE010000006">
    <property type="protein sequence ID" value="CAH9071075.1"/>
    <property type="molecule type" value="Genomic_DNA"/>
</dbReference>
<keyword evidence="3" id="KW-1185">Reference proteome</keyword>
<keyword evidence="1" id="KW-0472">Membrane</keyword>
<evidence type="ECO:0000313" key="3">
    <source>
        <dbReference type="Proteomes" id="UP001152484"/>
    </source>
</evidence>
<evidence type="ECO:0000256" key="1">
    <source>
        <dbReference type="SAM" id="Phobius"/>
    </source>
</evidence>
<sequence length="101" mass="11387">MCTTGDACPHARVQELDGQRALPVDGVLKSVYLFHFQGLEVSVTPLPSEVLRITGLRPTKLFRKFLLLLASIVEFFHFAILENGVSYLFKNENTTRIPILK</sequence>
<keyword evidence="1" id="KW-1133">Transmembrane helix</keyword>
<dbReference type="AlphaFoldDB" id="A0A9P1E0J0"/>
<organism evidence="2 3">
    <name type="scientific">Cuscuta europaea</name>
    <name type="common">European dodder</name>
    <dbReference type="NCBI Taxonomy" id="41803"/>
    <lineage>
        <taxon>Eukaryota</taxon>
        <taxon>Viridiplantae</taxon>
        <taxon>Streptophyta</taxon>
        <taxon>Embryophyta</taxon>
        <taxon>Tracheophyta</taxon>
        <taxon>Spermatophyta</taxon>
        <taxon>Magnoliopsida</taxon>
        <taxon>eudicotyledons</taxon>
        <taxon>Gunneridae</taxon>
        <taxon>Pentapetalae</taxon>
        <taxon>asterids</taxon>
        <taxon>lamiids</taxon>
        <taxon>Solanales</taxon>
        <taxon>Convolvulaceae</taxon>
        <taxon>Cuscuteae</taxon>
        <taxon>Cuscuta</taxon>
        <taxon>Cuscuta subgen. Cuscuta</taxon>
    </lineage>
</organism>
<comment type="caution">
    <text evidence="2">The sequence shown here is derived from an EMBL/GenBank/DDBJ whole genome shotgun (WGS) entry which is preliminary data.</text>
</comment>
<proteinExistence type="predicted"/>
<feature type="transmembrane region" description="Helical" evidence="1">
    <location>
        <begin position="61"/>
        <end position="80"/>
    </location>
</feature>
<protein>
    <submittedName>
        <fullName evidence="2">Uncharacterized protein</fullName>
    </submittedName>
</protein>
<gene>
    <name evidence="2" type="ORF">CEURO_LOCUS3893</name>
</gene>